<keyword evidence="2" id="KW-0560">Oxidoreductase</keyword>
<dbReference type="GeneID" id="70580059"/>
<proteinExistence type="inferred from homology"/>
<evidence type="ECO:0000313" key="6">
    <source>
        <dbReference type="Proteomes" id="UP000593842"/>
    </source>
</evidence>
<reference evidence="4" key="1">
    <citation type="journal article" date="2020" name="Microbiol. Resour. Announc.">
        <title>Complete Genome Sequence of Faecalibacillus intestinalis JCM 34082, Isolated from Feces from a Healthy Japanese Female.</title>
        <authorList>
            <person name="Sakamoto M."/>
            <person name="Ikeyama N."/>
            <person name="Toyoda A."/>
            <person name="Murakami T."/>
            <person name="Mori H."/>
            <person name="Ohkuma M."/>
        </authorList>
    </citation>
    <scope>NUCLEOTIDE SEQUENCE</scope>
    <source>
        <strain evidence="4">14EGH31</strain>
    </source>
</reference>
<dbReference type="Gene3D" id="3.40.109.10">
    <property type="entry name" value="NADH Oxidase"/>
    <property type="match status" value="1"/>
</dbReference>
<reference evidence="5" key="3">
    <citation type="submission" date="2022-06" db="EMBL/GenBank/DDBJ databases">
        <title>Isolation of gut microbiota from human fecal samples.</title>
        <authorList>
            <person name="Pamer E.G."/>
            <person name="Barat B."/>
            <person name="Waligurski E."/>
            <person name="Medina S."/>
            <person name="Paddock L."/>
            <person name="Mostad J."/>
        </authorList>
    </citation>
    <scope>NUCLEOTIDE SEQUENCE</scope>
    <source>
        <strain evidence="5">DFI.6.24</strain>
    </source>
</reference>
<dbReference type="InterPro" id="IPR000415">
    <property type="entry name" value="Nitroreductase-like"/>
</dbReference>
<feature type="domain" description="Nitroreductase" evidence="3">
    <location>
        <begin position="8"/>
        <end position="64"/>
    </location>
</feature>
<evidence type="ECO:0000313" key="4">
    <source>
        <dbReference type="EMBL" id="BCL57916.1"/>
    </source>
</evidence>
<dbReference type="Proteomes" id="UP001204814">
    <property type="component" value="Unassembled WGS sequence"/>
</dbReference>
<dbReference type="RefSeq" id="WP_117346842.1">
    <property type="nucleotide sequence ID" value="NZ_AP024085.1"/>
</dbReference>
<gene>
    <name evidence="4" type="ORF">Fi14EGH31_16280</name>
    <name evidence="5" type="ORF">NE542_00790</name>
</gene>
<dbReference type="InterPro" id="IPR029479">
    <property type="entry name" value="Nitroreductase"/>
</dbReference>
<feature type="domain" description="Nitroreductase" evidence="3">
    <location>
        <begin position="72"/>
        <end position="151"/>
    </location>
</feature>
<dbReference type="PANTHER" id="PTHR43673:SF10">
    <property type="entry name" value="NADH DEHYDROGENASE_NAD(P)H NITROREDUCTASE XCC3605-RELATED"/>
    <property type="match status" value="1"/>
</dbReference>
<dbReference type="CDD" id="cd02062">
    <property type="entry name" value="Nitro_FMN_reductase"/>
    <property type="match status" value="1"/>
</dbReference>
<evidence type="ECO:0000259" key="3">
    <source>
        <dbReference type="Pfam" id="PF00881"/>
    </source>
</evidence>
<dbReference type="KEGG" id="fit:Fi14EGH31_16280"/>
<evidence type="ECO:0000256" key="1">
    <source>
        <dbReference type="ARBA" id="ARBA00007118"/>
    </source>
</evidence>
<dbReference type="Pfam" id="PF00881">
    <property type="entry name" value="Nitroreductase"/>
    <property type="match status" value="2"/>
</dbReference>
<dbReference type="Proteomes" id="UP000593842">
    <property type="component" value="Chromosome"/>
</dbReference>
<evidence type="ECO:0000313" key="5">
    <source>
        <dbReference type="EMBL" id="MCQ5060380.1"/>
    </source>
</evidence>
<dbReference type="PANTHER" id="PTHR43673">
    <property type="entry name" value="NAD(P)H NITROREDUCTASE YDGI-RELATED"/>
    <property type="match status" value="1"/>
</dbReference>
<dbReference type="SUPFAM" id="SSF55469">
    <property type="entry name" value="FMN-dependent nitroreductase-like"/>
    <property type="match status" value="1"/>
</dbReference>
<name>A0A7I8E0U3_9FIRM</name>
<sequence>MNTFLELIHSRHSFRGEYQAVPVKREDLIKIMQAGIDAPSGCNKQTTSFIAIDDPHILKQLLNVIDPPIGQSAPAAICVLTQRIYAYRDKCFAIQDYSAAIENMLLAIIALGYESCWYEGHITDEDQIGKKMAHILNVPDDYELVCFLPIGIPKEKNVIKIKKKSFDERAWFNGFKKFK</sequence>
<protein>
    <submittedName>
        <fullName evidence="4">NAD(P)H-flavin oxidoreductase</fullName>
    </submittedName>
    <submittedName>
        <fullName evidence="5">Nitroreductase family protein</fullName>
    </submittedName>
</protein>
<dbReference type="EMBL" id="JANGBO010000001">
    <property type="protein sequence ID" value="MCQ5060380.1"/>
    <property type="molecule type" value="Genomic_DNA"/>
</dbReference>
<comment type="similarity">
    <text evidence="1">Belongs to the nitroreductase family.</text>
</comment>
<accession>A0A7I8E0U3</accession>
<organism evidence="4 6">
    <name type="scientific">Faecalibacillus intestinalis</name>
    <dbReference type="NCBI Taxonomy" id="1982626"/>
    <lineage>
        <taxon>Bacteria</taxon>
        <taxon>Bacillati</taxon>
        <taxon>Bacillota</taxon>
        <taxon>Erysipelotrichia</taxon>
        <taxon>Erysipelotrichales</taxon>
        <taxon>Coprobacillaceae</taxon>
        <taxon>Faecalibacillus</taxon>
    </lineage>
</organism>
<evidence type="ECO:0000256" key="2">
    <source>
        <dbReference type="ARBA" id="ARBA00023002"/>
    </source>
</evidence>
<dbReference type="EMBL" id="AP024085">
    <property type="protein sequence ID" value="BCL57916.1"/>
    <property type="molecule type" value="Genomic_DNA"/>
</dbReference>
<dbReference type="GO" id="GO:0016491">
    <property type="term" value="F:oxidoreductase activity"/>
    <property type="evidence" value="ECO:0007669"/>
    <property type="project" value="UniProtKB-KW"/>
</dbReference>
<reference evidence="6" key="2">
    <citation type="submission" date="2020-09" db="EMBL/GenBank/DDBJ databases">
        <title>Complete genome sequencing of Faecalibacillus intestinalis strain 14EGH31.</title>
        <authorList>
            <person name="Sakamoto M."/>
            <person name="Murakami T."/>
            <person name="Mori H."/>
        </authorList>
    </citation>
    <scope>NUCLEOTIDE SEQUENCE [LARGE SCALE GENOMIC DNA]</scope>
    <source>
        <strain evidence="6">14EGH31</strain>
    </source>
</reference>
<dbReference type="AlphaFoldDB" id="A0A7I8E0U3"/>